<dbReference type="Pfam" id="PF13538">
    <property type="entry name" value="UvrD_C_2"/>
    <property type="match status" value="1"/>
</dbReference>
<dbReference type="Pfam" id="PF13604">
    <property type="entry name" value="AAA_30"/>
    <property type="match status" value="1"/>
</dbReference>
<evidence type="ECO:0000259" key="1">
    <source>
        <dbReference type="Pfam" id="PF13538"/>
    </source>
</evidence>
<dbReference type="SUPFAM" id="SSF52540">
    <property type="entry name" value="P-loop containing nucleoside triphosphate hydrolases"/>
    <property type="match status" value="1"/>
</dbReference>
<proteinExistence type="predicted"/>
<keyword evidence="2" id="KW-0378">Hydrolase</keyword>
<dbReference type="InterPro" id="IPR027417">
    <property type="entry name" value="P-loop_NTPase"/>
</dbReference>
<reference evidence="2 3" key="1">
    <citation type="journal article" date="2015" name="Genome Announc.">
        <title>Expanding the biotechnology potential of lactobacilli through comparative genomics of 213 strains and associated genera.</title>
        <authorList>
            <person name="Sun Z."/>
            <person name="Harris H.M."/>
            <person name="McCann A."/>
            <person name="Guo C."/>
            <person name="Argimon S."/>
            <person name="Zhang W."/>
            <person name="Yang X."/>
            <person name="Jeffery I.B."/>
            <person name="Cooney J.C."/>
            <person name="Kagawa T.F."/>
            <person name="Liu W."/>
            <person name="Song Y."/>
            <person name="Salvetti E."/>
            <person name="Wrobel A."/>
            <person name="Rasinkangas P."/>
            <person name="Parkhill J."/>
            <person name="Rea M.C."/>
            <person name="O'Sullivan O."/>
            <person name="Ritari J."/>
            <person name="Douillard F.P."/>
            <person name="Paul Ross R."/>
            <person name="Yang R."/>
            <person name="Briner A.E."/>
            <person name="Felis G.E."/>
            <person name="de Vos W.M."/>
            <person name="Barrangou R."/>
            <person name="Klaenhammer T.R."/>
            <person name="Caufield P.W."/>
            <person name="Cui Y."/>
            <person name="Zhang H."/>
            <person name="O'Toole P.W."/>
        </authorList>
    </citation>
    <scope>NUCLEOTIDE SEQUENCE [LARGE SCALE GENOMIC DNA]</scope>
    <source>
        <strain evidence="2 3">DSM 20452</strain>
    </source>
</reference>
<organism evidence="2 3">
    <name type="scientific">Ligilactobacillus murinus DSM 20452 = NBRC 14221</name>
    <dbReference type="NCBI Taxonomy" id="1423772"/>
    <lineage>
        <taxon>Bacteria</taxon>
        <taxon>Bacillati</taxon>
        <taxon>Bacillota</taxon>
        <taxon>Bacilli</taxon>
        <taxon>Lactobacillales</taxon>
        <taxon>Lactobacillaceae</taxon>
        <taxon>Ligilactobacillus</taxon>
    </lineage>
</organism>
<dbReference type="EMBL" id="AYYN01000109">
    <property type="protein sequence ID" value="KRM74172.1"/>
    <property type="molecule type" value="Genomic_DNA"/>
</dbReference>
<evidence type="ECO:0000313" key="2">
    <source>
        <dbReference type="EMBL" id="KRM74172.1"/>
    </source>
</evidence>
<dbReference type="RefSeq" id="WP_056959254.1">
    <property type="nucleotide sequence ID" value="NZ_AYYN01000109.1"/>
</dbReference>
<keyword evidence="2" id="KW-0540">Nuclease</keyword>
<feature type="domain" description="UvrD-like helicase C-terminal" evidence="1">
    <location>
        <begin position="659"/>
        <end position="701"/>
    </location>
</feature>
<dbReference type="InterPro" id="IPR027785">
    <property type="entry name" value="UvrD-like_helicase_C"/>
</dbReference>
<evidence type="ECO:0000313" key="3">
    <source>
        <dbReference type="Proteomes" id="UP000051612"/>
    </source>
</evidence>
<dbReference type="AlphaFoldDB" id="A0A0R2BE73"/>
<dbReference type="InterPro" id="IPR050534">
    <property type="entry name" value="Coronavir_polyprotein_1ab"/>
</dbReference>
<dbReference type="Gene3D" id="3.40.50.300">
    <property type="entry name" value="P-loop containing nucleotide triphosphate hydrolases"/>
    <property type="match status" value="2"/>
</dbReference>
<keyword evidence="2" id="KW-0269">Exonuclease</keyword>
<dbReference type="PANTHER" id="PTHR43788">
    <property type="entry name" value="DNA2/NAM7 HELICASE FAMILY MEMBER"/>
    <property type="match status" value="1"/>
</dbReference>
<dbReference type="GO" id="GO:0004527">
    <property type="term" value="F:exonuclease activity"/>
    <property type="evidence" value="ECO:0007669"/>
    <property type="project" value="UniProtKB-KW"/>
</dbReference>
<protein>
    <submittedName>
        <fullName evidence="2">Exonuclease V, alpha subunit</fullName>
    </submittedName>
</protein>
<dbReference type="Proteomes" id="UP000051612">
    <property type="component" value="Unassembled WGS sequence"/>
</dbReference>
<dbReference type="CDD" id="cd18809">
    <property type="entry name" value="SF1_C_RecD"/>
    <property type="match status" value="1"/>
</dbReference>
<gene>
    <name evidence="2" type="ORF">FC48_GL000542</name>
</gene>
<comment type="caution">
    <text evidence="2">The sequence shown here is derived from an EMBL/GenBank/DDBJ whole genome shotgun (WGS) entry which is preliminary data.</text>
</comment>
<sequence length="731" mass="83893">MLEKTIKKTYQEACEAMRQKEYPKARFYFDEVRQSAPTYRSVNYFLAKCAFVLNEAEENIYSLVGAHLATETTKNRDAAYQLALKTAVKFKNETKLADFLEQAKADAVPKLEPFAETLAKWTGKAPMHLRFKFIQFAKNKTPIAKTSHPKYRAYKFFINGMSEHQKQRFAIGKWQELAVTKPKFLEFKGYMSCSIRDERTYYRKYLPKFPDLFLRSVFNDRLEEDEFFKSKWERSRVFSLLQIPAFDRPKIAELLELNDLLDETAKRHLKGCDDLVYLKKAGEVLPESQATELSELKLLKEFGYLCKKNCGHTLHLADKCQYERNFIQLLGQISRRKLPLIHPPKTYRPTKEQFDFLKWLAQNKHVVINLLGVGGSGKTYTLGQILDPKKTLALAPTHKARLNLAQHGFFNNDTLQHVIYEIENGNEELVNDYEVIIIDEVSMAPLELLAKLTQTFSTKVRYLLVGDEKQLPPVSQDEDALSVCGDPMALIKAKGACFYFRANLRCKDKATGELIAACRAGDSSYLAHSQAFRTATGKEMVLAKYQHEALEECMILAYRNKTVGLINQQFYRILSKDKQKVVPFYFQNGLGRGGFFIGAKVVFYHNDDSFQNYGYTNSEFGEVIGLELKNDDEDSTVTVQTEVGKYKLPLYRAKKDLLLAYALTIHKAQGSGAKRVYVLEPKDHGLAYTAVSRAKQELFFVGVTRDQLLKGVQTETPKKKNLLDLMDYKNK</sequence>
<dbReference type="PATRIC" id="fig|1423772.3.peg.589"/>
<name>A0A0R2BE73_9LACO</name>
<accession>A0A0R2BE73</accession>